<reference evidence="2" key="1">
    <citation type="submission" date="2016-05" db="EMBL/GenBank/DDBJ databases">
        <authorList>
            <person name="Naeem Raeece"/>
        </authorList>
    </citation>
    <scope>NUCLEOTIDE SEQUENCE [LARGE SCALE GENOMIC DNA]</scope>
</reference>
<proteinExistence type="predicted"/>
<evidence type="ECO:0000313" key="2">
    <source>
        <dbReference type="Proteomes" id="UP000078555"/>
    </source>
</evidence>
<sequence>MYLPDFFVLHSTVGKAQKQMLRITMHVARVAPLHTNANGRYKLLRKMVQKRFAYLMGDLNDAYVGRETKSKIGINLKGVGSIFCILHQFLLQTEHVQTYLPLFAQKYTCTCEQAWTTQLCTYSK</sequence>
<evidence type="ECO:0000313" key="1">
    <source>
        <dbReference type="EMBL" id="SBT34517.1"/>
    </source>
</evidence>
<protein>
    <submittedName>
        <fullName evidence="1">Uncharacterized protein</fullName>
    </submittedName>
</protein>
<organism evidence="1 2">
    <name type="scientific">Plasmodium ovale wallikeri</name>
    <dbReference type="NCBI Taxonomy" id="864142"/>
    <lineage>
        <taxon>Eukaryota</taxon>
        <taxon>Sar</taxon>
        <taxon>Alveolata</taxon>
        <taxon>Apicomplexa</taxon>
        <taxon>Aconoidasida</taxon>
        <taxon>Haemosporida</taxon>
        <taxon>Plasmodiidae</taxon>
        <taxon>Plasmodium</taxon>
        <taxon>Plasmodium (Plasmodium)</taxon>
    </lineage>
</organism>
<dbReference type="AlphaFoldDB" id="A0A1A8YSV8"/>
<dbReference type="Proteomes" id="UP000078555">
    <property type="component" value="Unassembled WGS sequence"/>
</dbReference>
<name>A0A1A8YSV8_PLAOA</name>
<accession>A0A1A8YSV8</accession>
<keyword evidence="2" id="KW-1185">Reference proteome</keyword>
<dbReference type="EMBL" id="FLRD01000070">
    <property type="protein sequence ID" value="SBT34517.1"/>
    <property type="molecule type" value="Genomic_DNA"/>
</dbReference>
<gene>
    <name evidence="1" type="ORF">POVWA1_022860</name>
</gene>